<comment type="caution">
    <text evidence="3">The sequence shown here is derived from an EMBL/GenBank/DDBJ whole genome shotgun (WGS) entry which is preliminary data.</text>
</comment>
<dbReference type="KEGG" id="beq:BEWA_012680"/>
<dbReference type="STRING" id="1537102.L1LBQ9"/>
<proteinExistence type="predicted"/>
<evidence type="ECO:0000256" key="2">
    <source>
        <dbReference type="SAM" id="MobiDB-lite"/>
    </source>
</evidence>
<feature type="coiled-coil region" evidence="1">
    <location>
        <begin position="337"/>
        <end position="364"/>
    </location>
</feature>
<keyword evidence="1" id="KW-0175">Coiled coil</keyword>
<organism evidence="3 4">
    <name type="scientific">Theileria equi strain WA</name>
    <dbReference type="NCBI Taxonomy" id="1537102"/>
    <lineage>
        <taxon>Eukaryota</taxon>
        <taxon>Sar</taxon>
        <taxon>Alveolata</taxon>
        <taxon>Apicomplexa</taxon>
        <taxon>Aconoidasida</taxon>
        <taxon>Piroplasmida</taxon>
        <taxon>Theileriidae</taxon>
        <taxon>Theileria</taxon>
    </lineage>
</organism>
<dbReference type="RefSeq" id="XP_004832161.1">
    <property type="nucleotide sequence ID" value="XM_004832104.1"/>
</dbReference>
<dbReference type="AlphaFoldDB" id="L1LBQ9"/>
<reference evidence="3 4" key="1">
    <citation type="journal article" date="2012" name="BMC Genomics">
        <title>Comparative genomic analysis and phylogenetic position of Theileria equi.</title>
        <authorList>
            <person name="Kappmeyer L.S."/>
            <person name="Thiagarajan M."/>
            <person name="Herndon D.R."/>
            <person name="Ramsay J.D."/>
            <person name="Caler E."/>
            <person name="Djikeng A."/>
            <person name="Gillespie J.J."/>
            <person name="Lau A.O."/>
            <person name="Roalson E.H."/>
            <person name="Silva J.C."/>
            <person name="Silva M.G."/>
            <person name="Suarez C.E."/>
            <person name="Ueti M.W."/>
            <person name="Nene V.M."/>
            <person name="Mealey R.H."/>
            <person name="Knowles D.P."/>
            <person name="Brayton K.A."/>
        </authorList>
    </citation>
    <scope>NUCLEOTIDE SEQUENCE [LARGE SCALE GENOMIC DNA]</scope>
    <source>
        <strain evidence="3 4">WA</strain>
    </source>
</reference>
<evidence type="ECO:0000313" key="4">
    <source>
        <dbReference type="Proteomes" id="UP000031512"/>
    </source>
</evidence>
<dbReference type="VEuPathDB" id="PiroplasmaDB:BEWA_012680"/>
<dbReference type="GeneID" id="15804344"/>
<keyword evidence="4" id="KW-1185">Reference proteome</keyword>
<evidence type="ECO:0000313" key="3">
    <source>
        <dbReference type="EMBL" id="EKX72709.1"/>
    </source>
</evidence>
<evidence type="ECO:0000256" key="1">
    <source>
        <dbReference type="SAM" id="Coils"/>
    </source>
</evidence>
<name>L1LBQ9_THEEQ</name>
<sequence>MANDGVTINLSEKPEGNPYTKEYKGASTGSDQIIIKVTETTYPPNSDFLKFTHKDSGGGTQFTLAEIKDDNGEKVDVSELPKDVKNLSAYYWKYENDDGPGWNPTKALIVEVVQDGDKYSYYTRGIGSSVWFLINPFQSTQLTGKLLEEKLDEFTCEHHNAVTIDLTRNKSSQRNKYCCSYHSITDGGRVTVESVPIRCEKHHGSIPLFKYTVNTSGRGVRVAAINYYDSNNTNSPRKRIKPSELTFPIPDVRSISAFYSDNSRNPVLIYVDSSGTRPSVKGWYKQNTGGNTWENAPANLNNITPGDLENKGLDCKDNEGFKKLAEELDKLGCYGLEKCTKEIVEQQEAQAEQLRAEKGALGELESPVELGPEQEAEEKDNQEGFVAPLKAASGETADASAFEPLKDQIKEASGLTDWGIENILGAFAGVFTASCITTFVSWKLYKFYIHHSDPWVRQI</sequence>
<dbReference type="Proteomes" id="UP000031512">
    <property type="component" value="Unassembled WGS sequence"/>
</dbReference>
<dbReference type="EMBL" id="ACOU01000004">
    <property type="protein sequence ID" value="EKX72709.1"/>
    <property type="molecule type" value="Genomic_DNA"/>
</dbReference>
<accession>L1LBQ9</accession>
<gene>
    <name evidence="3" type="ORF">BEWA_012680</name>
</gene>
<protein>
    <submittedName>
        <fullName evidence="3">Uncharacterized protein</fullName>
    </submittedName>
</protein>
<dbReference type="eggNOG" id="KOG1366">
    <property type="taxonomic scope" value="Eukaryota"/>
</dbReference>
<feature type="region of interest" description="Disordered" evidence="2">
    <location>
        <begin position="1"/>
        <end position="25"/>
    </location>
</feature>
<feature type="compositionally biased region" description="Polar residues" evidence="2">
    <location>
        <begin position="1"/>
        <end position="10"/>
    </location>
</feature>